<evidence type="ECO:0000313" key="13">
    <source>
        <dbReference type="Proteomes" id="UP000714380"/>
    </source>
</evidence>
<dbReference type="Pfam" id="PF04324">
    <property type="entry name" value="Fer2_BFD"/>
    <property type="match status" value="1"/>
</dbReference>
<dbReference type="Gene3D" id="2.20.25.90">
    <property type="entry name" value="ADC-like domains"/>
    <property type="match status" value="1"/>
</dbReference>
<dbReference type="InterPro" id="IPR006656">
    <property type="entry name" value="Mopterin_OxRdtase"/>
</dbReference>
<evidence type="ECO:0000256" key="10">
    <source>
        <dbReference type="ARBA" id="ARBA00023063"/>
    </source>
</evidence>
<keyword evidence="4" id="KW-0004">4Fe-4S</keyword>
<dbReference type="Pfam" id="PF04879">
    <property type="entry name" value="Molybdop_Fe4S4"/>
    <property type="match status" value="1"/>
</dbReference>
<dbReference type="InterPro" id="IPR041957">
    <property type="entry name" value="CT_Nitrate-R-NapA-like"/>
</dbReference>
<keyword evidence="13" id="KW-1185">Reference proteome</keyword>
<proteinExistence type="inferred from homology"/>
<dbReference type="InterPro" id="IPR009010">
    <property type="entry name" value="Asp_de-COase-like_dom_sf"/>
</dbReference>
<sequence length="887" mass="96554">MNNKALTTTQTTCPYCGVGCGVDINSDGSQVEPVSGTAAHPANFGRLCVKGSSLHETLSEEGRLLHPTLNGKRASWDKTLSLISDKIQQVLNTHGPEAIAFYGAGQMLTEDYYVANKLMKGFIGSANMDTNSRLCMASAVVSHKRAFGADIVAGCYEDLELADLVVLVGSNAAWAHPIAYQRIVAAKQQRPDMKVVVIDPRRTATCDIADIHLAIRPGSDGFLFATLLAYLEENDKLDQNFIVANTQGFDETLAAARAACISLDHSAELLDISRDALLSFLTLFASTEKTVTVYSQGINQSATGSDKGNAIINVHLATGRIGKPGACPFSITGQPNAMGGREVGGLANQLAAHMDFAPSDRERVRRFWGAPALAERPGMKAVELFQAVRRGDIKFLWIMSTNPLVSMPDADAVKDALKHCELVVLSDCMGNTDTAAAAHVLLPAASWGEKNGTVTNSERRISRQRSFLQAPGEAMPDWWMLTQVAHRLGFAEQFDYQSPADIFDEHCRLSAFENNGKRDFDLSGLTGMSLADYDALAPVQWPVNASYPAGRARFFDDGRFFTANGKAQFVAISPELPEQRQEGDLNMNTGRVRDHWHTMTRTGKAPRLAQHISEPYAEIHPLDAAARGIAEDQLVSVSNSRGAITLRARLSENQRRGDIFVPMHWTSRYASNARMGKLINETRDPYSGQPELKITGVNAEPFAADWQGMILCRDDMGALDCEYWASGVTQGGFYYEIAGRGDAAQWLSTVSQQLPQGDWITFSDANSNHHRHVLLVNGRLEAALFTHKEQRFTTRQWLIDRFADEQISASDRRALLAGRAADLPDTGAIVCSCYQVGEKDIMKAIENGCDSAEALGAKLKCGTNCGSCVPEIKALVATHAVAMEISA</sequence>
<name>A0ABS7ZVQ0_9GAMM</name>
<dbReference type="InterPro" id="IPR006655">
    <property type="entry name" value="Mopterin_OxRdtase_prok_CS"/>
</dbReference>
<keyword evidence="9" id="KW-0411">Iron-sulfur</keyword>
<accession>A0ABS7ZVQ0</accession>
<comment type="similarity">
    <text evidence="3">Belongs to the prokaryotic molybdopterin-containing oxidoreductase family. NasA/NapA/NarB subfamily.</text>
</comment>
<dbReference type="InterPro" id="IPR050123">
    <property type="entry name" value="Prok_molybdopt-oxidoreductase"/>
</dbReference>
<evidence type="ECO:0000256" key="7">
    <source>
        <dbReference type="ARBA" id="ARBA00023002"/>
    </source>
</evidence>
<dbReference type="Proteomes" id="UP000714380">
    <property type="component" value="Unassembled WGS sequence"/>
</dbReference>
<evidence type="ECO:0000256" key="4">
    <source>
        <dbReference type="ARBA" id="ARBA00022485"/>
    </source>
</evidence>
<keyword evidence="7" id="KW-0560">Oxidoreductase</keyword>
<comment type="cofactor">
    <cofactor evidence="1">
        <name>Mo-bis(molybdopterin guanine dinucleotide)</name>
        <dbReference type="ChEBI" id="CHEBI:60539"/>
    </cofactor>
</comment>
<dbReference type="SUPFAM" id="SSF50692">
    <property type="entry name" value="ADC-like"/>
    <property type="match status" value="1"/>
</dbReference>
<dbReference type="Gene3D" id="3.40.50.740">
    <property type="match status" value="1"/>
</dbReference>
<dbReference type="InterPro" id="IPR006963">
    <property type="entry name" value="Mopterin_OxRdtase_4Fe-4S_dom"/>
</dbReference>
<organism evidence="12 13">
    <name type="scientific">Thalassolituus marinus</name>
    <dbReference type="NCBI Taxonomy" id="671053"/>
    <lineage>
        <taxon>Bacteria</taxon>
        <taxon>Pseudomonadati</taxon>
        <taxon>Pseudomonadota</taxon>
        <taxon>Gammaproteobacteria</taxon>
        <taxon>Oceanospirillales</taxon>
        <taxon>Oceanospirillaceae</taxon>
        <taxon>Thalassolituus</taxon>
    </lineage>
</organism>
<dbReference type="SUPFAM" id="SSF53706">
    <property type="entry name" value="Formate dehydrogenase/DMSO reductase, domains 1-3"/>
    <property type="match status" value="1"/>
</dbReference>
<evidence type="ECO:0000256" key="2">
    <source>
        <dbReference type="ARBA" id="ARBA00001966"/>
    </source>
</evidence>
<dbReference type="Gene3D" id="1.10.10.1100">
    <property type="entry name" value="BFD-like [2Fe-2S]-binding domain"/>
    <property type="match status" value="1"/>
</dbReference>
<evidence type="ECO:0000259" key="11">
    <source>
        <dbReference type="PROSITE" id="PS51669"/>
    </source>
</evidence>
<evidence type="ECO:0000256" key="3">
    <source>
        <dbReference type="ARBA" id="ARBA00008747"/>
    </source>
</evidence>
<dbReference type="Pfam" id="PF00384">
    <property type="entry name" value="Molybdopterin"/>
    <property type="match status" value="1"/>
</dbReference>
<dbReference type="PROSITE" id="PS00932">
    <property type="entry name" value="MOLYBDOPTERIN_PROK_3"/>
    <property type="match status" value="1"/>
</dbReference>
<reference evidence="12 13" key="1">
    <citation type="submission" date="2020-12" db="EMBL/GenBank/DDBJ databases">
        <title>Novel Thalassolituus-related marine hydrocarbonoclastic bacteria mediated algae-derived hydrocarbons mineralization in twilight zone of the northern South China Sea.</title>
        <authorList>
            <person name="Dong C."/>
        </authorList>
    </citation>
    <scope>NUCLEOTIDE SEQUENCE [LARGE SCALE GENOMIC DNA]</scope>
    <source>
        <strain evidence="12 13">IMCC1826</strain>
    </source>
</reference>
<keyword evidence="8" id="KW-0408">Iron</keyword>
<dbReference type="InterPro" id="IPR041854">
    <property type="entry name" value="BFD-like_2Fe2S-bd_dom_sf"/>
</dbReference>
<keyword evidence="6" id="KW-0479">Metal-binding</keyword>
<dbReference type="InterPro" id="IPR006657">
    <property type="entry name" value="MoPterin_dinucl-bd_dom"/>
</dbReference>
<dbReference type="PANTHER" id="PTHR43105:SF9">
    <property type="entry name" value="NADPH-FE(3+) OXIDOREDUCTASE SUBUNIT ALPHA"/>
    <property type="match status" value="1"/>
</dbReference>
<feature type="domain" description="4Fe-4S Mo/W bis-MGD-type" evidence="11">
    <location>
        <begin position="6"/>
        <end position="62"/>
    </location>
</feature>
<dbReference type="InterPro" id="IPR007419">
    <property type="entry name" value="BFD-like_2Fe2S-bd_dom"/>
</dbReference>
<evidence type="ECO:0000256" key="8">
    <source>
        <dbReference type="ARBA" id="ARBA00023004"/>
    </source>
</evidence>
<dbReference type="RefSeq" id="WP_225676907.1">
    <property type="nucleotide sequence ID" value="NZ_JAEDAH010000102.1"/>
</dbReference>
<comment type="cofactor">
    <cofactor evidence="2">
        <name>[4Fe-4S] cluster</name>
        <dbReference type="ChEBI" id="CHEBI:49883"/>
    </cofactor>
</comment>
<evidence type="ECO:0000256" key="6">
    <source>
        <dbReference type="ARBA" id="ARBA00022723"/>
    </source>
</evidence>
<evidence type="ECO:0000256" key="1">
    <source>
        <dbReference type="ARBA" id="ARBA00001942"/>
    </source>
</evidence>
<dbReference type="EMBL" id="JAEDAH010000102">
    <property type="protein sequence ID" value="MCA6065198.1"/>
    <property type="molecule type" value="Genomic_DNA"/>
</dbReference>
<dbReference type="SMART" id="SM00926">
    <property type="entry name" value="Molybdop_Fe4S4"/>
    <property type="match status" value="1"/>
</dbReference>
<evidence type="ECO:0000256" key="9">
    <source>
        <dbReference type="ARBA" id="ARBA00023014"/>
    </source>
</evidence>
<evidence type="ECO:0000313" key="12">
    <source>
        <dbReference type="EMBL" id="MCA6065198.1"/>
    </source>
</evidence>
<comment type="caution">
    <text evidence="12">The sequence shown here is derived from an EMBL/GenBank/DDBJ whole genome shotgun (WGS) entry which is preliminary data.</text>
</comment>
<dbReference type="PROSITE" id="PS51669">
    <property type="entry name" value="4FE4S_MOW_BIS_MGD"/>
    <property type="match status" value="1"/>
</dbReference>
<protein>
    <submittedName>
        <fullName evidence="12">Molybdopterin-dependent oxidoreductase</fullName>
    </submittedName>
</protein>
<gene>
    <name evidence="12" type="ORF">I9W95_16500</name>
</gene>
<dbReference type="PANTHER" id="PTHR43105">
    <property type="entry name" value="RESPIRATORY NITRATE REDUCTASE"/>
    <property type="match status" value="1"/>
</dbReference>
<dbReference type="Gene3D" id="3.40.228.10">
    <property type="entry name" value="Dimethylsulfoxide Reductase, domain 2"/>
    <property type="match status" value="1"/>
</dbReference>
<keyword evidence="5" id="KW-0500">Molybdenum</keyword>
<evidence type="ECO:0000256" key="5">
    <source>
        <dbReference type="ARBA" id="ARBA00022505"/>
    </source>
</evidence>
<dbReference type="CDD" id="cd02754">
    <property type="entry name" value="MopB_Nitrate-R-NapA-like"/>
    <property type="match status" value="1"/>
</dbReference>
<dbReference type="Gene3D" id="2.40.40.20">
    <property type="match status" value="1"/>
</dbReference>
<keyword evidence="10" id="KW-0534">Nitrate assimilation</keyword>
<dbReference type="Pfam" id="PF01568">
    <property type="entry name" value="Molydop_binding"/>
    <property type="match status" value="1"/>
</dbReference>
<dbReference type="CDD" id="cd02791">
    <property type="entry name" value="MopB_CT_Nitrate-R-NapA-like"/>
    <property type="match status" value="1"/>
</dbReference>